<keyword evidence="1" id="KW-0689">Ribosomal protein</keyword>
<gene>
    <name evidence="1" type="ordered locus">Halha_2263</name>
</gene>
<keyword evidence="1" id="KW-0687">Ribonucleoprotein</keyword>
<dbReference type="SUPFAM" id="SSF158446">
    <property type="entry name" value="IVS-encoded protein-like"/>
    <property type="match status" value="1"/>
</dbReference>
<dbReference type="PANTHER" id="PTHR38471:SF2">
    <property type="entry name" value="FOUR HELIX BUNDLE PROTEIN"/>
    <property type="match status" value="1"/>
</dbReference>
<dbReference type="Proteomes" id="UP000010880">
    <property type="component" value="Chromosome"/>
</dbReference>
<name>L0K9Z5_HALHC</name>
<evidence type="ECO:0000313" key="1">
    <source>
        <dbReference type="EMBL" id="AGB42137.1"/>
    </source>
</evidence>
<dbReference type="Gene3D" id="1.20.1440.60">
    <property type="entry name" value="23S rRNA-intervening sequence"/>
    <property type="match status" value="1"/>
</dbReference>
<dbReference type="InterPro" id="IPR036583">
    <property type="entry name" value="23S_rRNA_IVS_sf"/>
</dbReference>
<dbReference type="GO" id="GO:0005840">
    <property type="term" value="C:ribosome"/>
    <property type="evidence" value="ECO:0007669"/>
    <property type="project" value="UniProtKB-KW"/>
</dbReference>
<keyword evidence="2" id="KW-1185">Reference proteome</keyword>
<dbReference type="NCBIfam" id="TIGR02436">
    <property type="entry name" value="four helix bundle protein"/>
    <property type="match status" value="1"/>
</dbReference>
<organism evidence="1 2">
    <name type="scientific">Halobacteroides halobius (strain ATCC 35273 / DSM 5150 / MD-1)</name>
    <dbReference type="NCBI Taxonomy" id="748449"/>
    <lineage>
        <taxon>Bacteria</taxon>
        <taxon>Bacillati</taxon>
        <taxon>Bacillota</taxon>
        <taxon>Clostridia</taxon>
        <taxon>Halanaerobiales</taxon>
        <taxon>Halobacteroidaceae</taxon>
        <taxon>Halobacteroides</taxon>
    </lineage>
</organism>
<dbReference type="eggNOG" id="COG0399">
    <property type="taxonomic scope" value="Bacteria"/>
</dbReference>
<dbReference type="CDD" id="cd16377">
    <property type="entry name" value="23S_rRNA_IVP_like"/>
    <property type="match status" value="1"/>
</dbReference>
<dbReference type="HOGENOM" id="CLU_129874_0_4_9"/>
<dbReference type="RefSeq" id="WP_015327851.1">
    <property type="nucleotide sequence ID" value="NC_019978.1"/>
</dbReference>
<accession>L0K9Z5</accession>
<dbReference type="PANTHER" id="PTHR38471">
    <property type="entry name" value="FOUR HELIX BUNDLE PROTEIN"/>
    <property type="match status" value="1"/>
</dbReference>
<proteinExistence type="predicted"/>
<reference evidence="2" key="1">
    <citation type="submission" date="2012-02" db="EMBL/GenBank/DDBJ databases">
        <title>The complete genome of Halobacteroides halobius DSM 5150.</title>
        <authorList>
            <person name="Lucas S."/>
            <person name="Copeland A."/>
            <person name="Lapidus A."/>
            <person name="Glavina del Rio T."/>
            <person name="Dalin E."/>
            <person name="Tice H."/>
            <person name="Bruce D."/>
            <person name="Goodwin L."/>
            <person name="Pitluck S."/>
            <person name="Peters L."/>
            <person name="Mikhailova N."/>
            <person name="Gu W."/>
            <person name="Kyrpides N."/>
            <person name="Mavromatis K."/>
            <person name="Ivanova N."/>
            <person name="Brettin T."/>
            <person name="Detter J.C."/>
            <person name="Han C."/>
            <person name="Larimer F."/>
            <person name="Land M."/>
            <person name="Hauser L."/>
            <person name="Markowitz V."/>
            <person name="Cheng J.-F."/>
            <person name="Hugenholtz P."/>
            <person name="Woyke T."/>
            <person name="Wu D."/>
            <person name="Tindall B."/>
            <person name="Pomrenke H."/>
            <person name="Brambilla E."/>
            <person name="Klenk H.-P."/>
            <person name="Eisen J.A."/>
        </authorList>
    </citation>
    <scope>NUCLEOTIDE SEQUENCE [LARGE SCALE GENOMIC DNA]</scope>
    <source>
        <strain evidence="2">ATCC 35273 / DSM 5150 / MD-1</strain>
    </source>
</reference>
<dbReference type="EMBL" id="CP003359">
    <property type="protein sequence ID" value="AGB42137.1"/>
    <property type="molecule type" value="Genomic_DNA"/>
</dbReference>
<dbReference type="InterPro" id="IPR012657">
    <property type="entry name" value="23S_rRNA-intervening_sequence"/>
</dbReference>
<dbReference type="KEGG" id="hhl:Halha_2263"/>
<protein>
    <submittedName>
        <fullName evidence="1">S23 ribosomal protein</fullName>
    </submittedName>
</protein>
<evidence type="ECO:0000313" key="2">
    <source>
        <dbReference type="Proteomes" id="UP000010880"/>
    </source>
</evidence>
<dbReference type="STRING" id="748449.Halha_2263"/>
<dbReference type="Pfam" id="PF05635">
    <property type="entry name" value="23S_rRNA_IVP"/>
    <property type="match status" value="1"/>
</dbReference>
<dbReference type="AlphaFoldDB" id="L0K9Z5"/>
<sequence>MIKSVEDLDVFQKAHKLTIDLYQITKSFPQEEKFELVSQIRRASSSVNANLMEGNYRKSNQEYRQFSVIARGSIGELKYHLLLARDLGYISKEEYLELRKRLDNISKMLTGLIKAL</sequence>